<dbReference type="Pfam" id="PF00082">
    <property type="entry name" value="Peptidase_S8"/>
    <property type="match status" value="1"/>
</dbReference>
<name>A0ABU1APE6_9BACT</name>
<dbReference type="Gene3D" id="2.130.10.10">
    <property type="entry name" value="YVTN repeat-like/Quinoprotein amine dehydrogenase"/>
    <property type="match status" value="1"/>
</dbReference>
<comment type="similarity">
    <text evidence="1 5 6">Belongs to the peptidase S8 family.</text>
</comment>
<feature type="active site" description="Charge relay system" evidence="5">
    <location>
        <position position="517"/>
    </location>
</feature>
<dbReference type="SUPFAM" id="SSF52743">
    <property type="entry name" value="Subtilisin-like"/>
    <property type="match status" value="1"/>
</dbReference>
<dbReference type="Proteomes" id="UP001225316">
    <property type="component" value="Unassembled WGS sequence"/>
</dbReference>
<protein>
    <submittedName>
        <fullName evidence="9">S8 family serine peptidase</fullName>
    </submittedName>
</protein>
<gene>
    <name evidence="9" type="ORF">QEH52_00245</name>
</gene>
<dbReference type="CDD" id="cd15482">
    <property type="entry name" value="Sialidase_non-viral"/>
    <property type="match status" value="1"/>
</dbReference>
<dbReference type="InterPro" id="IPR003598">
    <property type="entry name" value="Ig_sub2"/>
</dbReference>
<dbReference type="InterPro" id="IPR003599">
    <property type="entry name" value="Ig_sub"/>
</dbReference>
<dbReference type="InterPro" id="IPR036852">
    <property type="entry name" value="Peptidase_S8/S53_dom_sf"/>
</dbReference>
<dbReference type="Pfam" id="PF13927">
    <property type="entry name" value="Ig_3"/>
    <property type="match status" value="1"/>
</dbReference>
<feature type="chain" id="PRO_5047178893" evidence="7">
    <location>
        <begin position="27"/>
        <end position="2678"/>
    </location>
</feature>
<evidence type="ECO:0000256" key="2">
    <source>
        <dbReference type="ARBA" id="ARBA00022670"/>
    </source>
</evidence>
<dbReference type="PRINTS" id="PR00723">
    <property type="entry name" value="SUBTILISIN"/>
</dbReference>
<reference evidence="9 10" key="1">
    <citation type="submission" date="2023-04" db="EMBL/GenBank/DDBJ databases">
        <title>A novel bacteria isolated from coastal sediment.</title>
        <authorList>
            <person name="Liu X.-J."/>
            <person name="Du Z.-J."/>
        </authorList>
    </citation>
    <scope>NUCLEOTIDE SEQUENCE [LARGE SCALE GENOMIC DNA]</scope>
    <source>
        <strain evidence="9 10">SDUM461003</strain>
    </source>
</reference>
<keyword evidence="7" id="KW-0732">Signal</keyword>
<sequence length="2678" mass="290732">MGKFNKFYTFICASAVLLFLFLSQQGGETKHQAIVSTLSQGEVIASADDRLQSASGNTVTNTLPSTRLDHTLGSTIVAESRDEVQDDDARLGSALVSRIPGFLDSSTTQVLRTWEIPKDAHGPRRFVRLYETDFHYPLIRSEEVVPAPVEDAADAVQSVRSMVADHLIVMPEAGTSKEQLRQAILAAGYEVRDTPATSPFLLAAFDPLVSEEALTEAQREIATMTHVVASVEPDYLKLGQLAANDPAYEHDTLWGLNHYSNYDIDAREAWERRTSAAEVVVAILDTGILTFHEDLAANMWVNSAEIAGDGIDNDGNGWIDDIHGANFINPSKSPDDDNGHGTHVAGTVGAVGNNSIGVTGVAWDVQLMALKFLGENGRGTTSGAISGVYYAVNMGADIINGSFGGGGESAAMQTALAYAYANGVIFVASAGNNSGNNDYQPQFPACYDLNNIVSVASHRRDGELSTFSNFGTGTVDLSAPGESIWSTSFVMGRYVDGVPPRPREVGDSSYRYLSGTSMAAPHVSGALALLKAEYPDEGVDELLNRLYASVKNTDAMQGKVRFAGILSLNNALELSSSAVMGDAYDDAIELSWPYAEWTGSTVGATVDEALIGYQAPMDGTGSLWFTITSEQDGWMQLGFQASSNEGWVAVFKESQVNETALLSSQSSSRSGYFQTEAGTTYRIRVDSTGEALNTFHLTLMQRAANDNINEAVRIEASNFSVDGFNFAATHEPLEPRHAGVATSRSVWYQWVAAEDEVFYLNTLGSGFDTVLAVYTRDAGVLSEVASDDDGGRSLTSALQFTAESGQEYFFVVDSYRETPAGDFQLNGAYKSDISIYSQPQSRNAKVGDVVTLSVGASSGLDLSYQWYRDGNAIAGGNQSILRFYSLREEDFGSYHCLIRNEHTSVQSDASTIMQFLSAPEIAWQSSSKALASSSYAELSVRAYGSAPLTYQWKKDGVILPDEDAPVLSFNHVEGADAGIYEVLVSNSEGTRLSRPMALDVVANPLEDWIWRNPLPQGAEIRSMLIHDGVYYAVATGTESVLLKSIDGGVWQSIELPGDVRVFDLTYGNGQFVAVGLGEGSFFDPKPVLTSPDGVVWTKHLVSFGNETPQSIEFENGLFVLRTGDRRIWHSSNGIDWSTTSLTNIGMLRAGGGRFLAFKSNSKTVYSSSDGVNWVEATVPYGASHNWEYCHFIEGYFYVNFSSAVFRSVDGITWDALGNGDLKEVMGFHDGQFYGFEGRSYYTSTSLPNWSGLQYVRGSTTAKDITQAIADNDRILVGGEGGLLASSTTVENLNLEEFNRITDDLDRVISTDHGFYAFWKTSYSGRMYYSADGSDWSQIVTPSSADYSVGDIHYANDLFWAKSSNPYSSGNQYLYRGTHPASLEPLLNAQQGLLVDIVFGNGRYYMIQYDHGSSSSAKLYESTDGSHWTQNEEISVSGNSRLYAMDGRIIVSSWSRVSVTTDGELWEVLALPGGQGYQNGILAEGGKIYVYDAYRKFHISADGGSSWSSHTTNLTLSSIPNLFRIGSQFGIVSGSQIYLSADGITWGTSALNAPFNDVAFGLNTIVGVGDDGLIMQSGTPVSSAPVCEIVAPVDYGTVSEFTDVPVQITAFDPEGHFNSINCYWRGDLVYSSTTEGSHEFNVFVKESGLGDLRAIATDDSGLRTSALIKISVNKSQNPAWYSPYSLYETVGSAQFGDDIYLFTRDGITLRSSDFETWETLQLPKLDSKPSFAVAGNELQILSSSEGVFYTSLDGQNWVASQMEGSNVTIIQALQFNDGIFAAPYSMSSLGDGIVFSVDGFQWFNSPTKSLFNLSKIVLGDSGRGLAINSGYSIDTALYTFEITSDYEVQFTNTGLGRAVDAAWGLDRFVAIMADGSVQFSSDLNAWSPAAWAGATPDRIEFLANRFFLFDDDEILACSEDGLLWEASTGDAFAESIEYFSGQYVGVTRSAVYRSLDGVNWSRLASKPSGSSEIWQLADGSYAVAVTNEGIAYSRDLQSWTVETLENDPMRIENIVEGNGIWVANHSLHYPGIAWSEDAGKSWHRPTTGFDGWTMIQSIEDVVYGAGKFLVRINSDLYQSTDGKNWTLVLEDAPTEIRFDRLRGLFVAAASDGKFARSSDGIHWEYFVVDATLNTVAVVPGASMLIALQGTSLSGISDLAISYDNGATWAAGVSPASKIYDFVEIDGAVVLLSYSSYGSYVTYRSTDGLTWTQSATTLPAGSNTPDDLAAGLDGLVYVNSDGDLYASADGLSWELLKQIDFVDGASTVDGNLYLTGSRLILYSEFDWVNRSLNVTAGEYGIGDTIALDFEVFNASSETSTSVPFDIEFRLSKDKYWSDDDAVLGVASVAAGLPDPMQSNQWVTEGTLPDTIKGGSYYVLSQINPKDSAQEKYSNNNFKSTSVASVVVPEWLLNVSTSGDGETGQDTNAVRYTSNAQVNLVALEDKHTEFTGWEGDTPGGLNQLTLTMSEDKDLTASFTSYHLLVHDVVGAGRIDSTVPQDRFEDGETVTLTAVPEDGWSFIRWSGDSDSSHAALDLTMNADQILVAHFGQTYAQWQAAELVGVSGADLEPTGDPDGDQLLNIQEYLSGSDPQLFNQSAEVMSTEFTTSSLVLRYWARRGELDGGIQVLNTSNLDSGWEPLQSHTRIIEEDAQSQYIEVEIPFSEADRSFIKLDYTLNRQP</sequence>
<evidence type="ECO:0000313" key="10">
    <source>
        <dbReference type="Proteomes" id="UP001225316"/>
    </source>
</evidence>
<dbReference type="SUPFAM" id="SSF110296">
    <property type="entry name" value="Oligoxyloglucan reducing end-specific cellobiohydrolase"/>
    <property type="match status" value="2"/>
</dbReference>
<evidence type="ECO:0000256" key="7">
    <source>
        <dbReference type="SAM" id="SignalP"/>
    </source>
</evidence>
<dbReference type="InterPro" id="IPR023827">
    <property type="entry name" value="Peptidase_S8_Asp-AS"/>
</dbReference>
<dbReference type="PANTHER" id="PTHR43399">
    <property type="entry name" value="SUBTILISIN-RELATED"/>
    <property type="match status" value="1"/>
</dbReference>
<dbReference type="SMART" id="SM00408">
    <property type="entry name" value="IGc2"/>
    <property type="match status" value="2"/>
</dbReference>
<dbReference type="SUPFAM" id="SSF50939">
    <property type="entry name" value="Sialidases"/>
    <property type="match status" value="1"/>
</dbReference>
<feature type="domain" description="Ig-like" evidence="8">
    <location>
        <begin position="831"/>
        <end position="913"/>
    </location>
</feature>
<dbReference type="SUPFAM" id="SSF48726">
    <property type="entry name" value="Immunoglobulin"/>
    <property type="match status" value="2"/>
</dbReference>
<dbReference type="Gene3D" id="3.40.50.200">
    <property type="entry name" value="Peptidase S8/S53 domain"/>
    <property type="match status" value="1"/>
</dbReference>
<dbReference type="InterPro" id="IPR036179">
    <property type="entry name" value="Ig-like_dom_sf"/>
</dbReference>
<dbReference type="InterPro" id="IPR044060">
    <property type="entry name" value="Bacterial_rp_domain"/>
</dbReference>
<dbReference type="InterPro" id="IPR023828">
    <property type="entry name" value="Peptidase_S8_Ser-AS"/>
</dbReference>
<dbReference type="Gene3D" id="2.60.40.10">
    <property type="entry name" value="Immunoglobulins"/>
    <property type="match status" value="3"/>
</dbReference>
<dbReference type="InterPro" id="IPR015943">
    <property type="entry name" value="WD40/YVTN_repeat-like_dom_sf"/>
</dbReference>
<evidence type="ECO:0000256" key="1">
    <source>
        <dbReference type="ARBA" id="ARBA00011073"/>
    </source>
</evidence>
<feature type="signal peptide" evidence="7">
    <location>
        <begin position="1"/>
        <end position="26"/>
    </location>
</feature>
<dbReference type="PROSITE" id="PS00137">
    <property type="entry name" value="SUBTILASE_HIS"/>
    <property type="match status" value="1"/>
</dbReference>
<comment type="caution">
    <text evidence="9">The sequence shown here is derived from an EMBL/GenBank/DDBJ whole genome shotgun (WGS) entry which is preliminary data.</text>
</comment>
<dbReference type="EMBL" id="JARXHW010000001">
    <property type="protein sequence ID" value="MDQ8205923.1"/>
    <property type="molecule type" value="Genomic_DNA"/>
</dbReference>
<feature type="domain" description="Ig-like" evidence="8">
    <location>
        <begin position="919"/>
        <end position="993"/>
    </location>
</feature>
<dbReference type="CDD" id="cd00096">
    <property type="entry name" value="Ig"/>
    <property type="match status" value="2"/>
</dbReference>
<evidence type="ECO:0000313" key="9">
    <source>
        <dbReference type="EMBL" id="MDQ8205923.1"/>
    </source>
</evidence>
<dbReference type="InterPro" id="IPR015500">
    <property type="entry name" value="Peptidase_S8_subtilisin-rel"/>
</dbReference>
<dbReference type="RefSeq" id="WP_308947885.1">
    <property type="nucleotide sequence ID" value="NZ_JARXHW010000001.1"/>
</dbReference>
<feature type="active site" description="Charge relay system" evidence="5">
    <location>
        <position position="340"/>
    </location>
</feature>
<dbReference type="InterPro" id="IPR034204">
    <property type="entry name" value="PfSUB1-like_cat_dom"/>
</dbReference>
<dbReference type="InterPro" id="IPR051048">
    <property type="entry name" value="Peptidase_S8/S53_subtilisin"/>
</dbReference>
<dbReference type="SMART" id="SM00409">
    <property type="entry name" value="IG"/>
    <property type="match status" value="2"/>
</dbReference>
<dbReference type="PROSITE" id="PS00138">
    <property type="entry name" value="SUBTILASE_SER"/>
    <property type="match status" value="1"/>
</dbReference>
<dbReference type="PANTHER" id="PTHR43399:SF4">
    <property type="entry name" value="CELL WALL-ASSOCIATED PROTEASE"/>
    <property type="match status" value="1"/>
</dbReference>
<dbReference type="InterPro" id="IPR013783">
    <property type="entry name" value="Ig-like_fold"/>
</dbReference>
<dbReference type="CDD" id="cd07473">
    <property type="entry name" value="Peptidases_S8_Subtilisin_like"/>
    <property type="match status" value="1"/>
</dbReference>
<keyword evidence="4 5" id="KW-0720">Serine protease</keyword>
<dbReference type="Pfam" id="PF18998">
    <property type="entry name" value="Flg_new_2"/>
    <property type="match status" value="2"/>
</dbReference>
<dbReference type="InterPro" id="IPR000209">
    <property type="entry name" value="Peptidase_S8/S53_dom"/>
</dbReference>
<evidence type="ECO:0000259" key="8">
    <source>
        <dbReference type="PROSITE" id="PS50835"/>
    </source>
</evidence>
<dbReference type="InterPro" id="IPR036278">
    <property type="entry name" value="Sialidase_sf"/>
</dbReference>
<evidence type="ECO:0000256" key="5">
    <source>
        <dbReference type="PROSITE-ProRule" id="PRU01240"/>
    </source>
</evidence>
<dbReference type="InterPro" id="IPR007110">
    <property type="entry name" value="Ig-like_dom"/>
</dbReference>
<dbReference type="PROSITE" id="PS00136">
    <property type="entry name" value="SUBTILASE_ASP"/>
    <property type="match status" value="1"/>
</dbReference>
<dbReference type="PROSITE" id="PS51892">
    <property type="entry name" value="SUBTILASE"/>
    <property type="match status" value="1"/>
</dbReference>
<keyword evidence="2 5" id="KW-0645">Protease</keyword>
<keyword evidence="3 5" id="KW-0378">Hydrolase</keyword>
<proteinExistence type="inferred from homology"/>
<evidence type="ECO:0000256" key="6">
    <source>
        <dbReference type="RuleBase" id="RU003355"/>
    </source>
</evidence>
<keyword evidence="10" id="KW-1185">Reference proteome</keyword>
<organism evidence="9 10">
    <name type="scientific">Thalassobacterium maritimum</name>
    <dbReference type="NCBI Taxonomy" id="3041265"/>
    <lineage>
        <taxon>Bacteria</taxon>
        <taxon>Pseudomonadati</taxon>
        <taxon>Verrucomicrobiota</taxon>
        <taxon>Opitutia</taxon>
        <taxon>Puniceicoccales</taxon>
        <taxon>Coraliomargaritaceae</taxon>
        <taxon>Thalassobacterium</taxon>
    </lineage>
</organism>
<accession>A0ABU1APE6</accession>
<evidence type="ECO:0000256" key="3">
    <source>
        <dbReference type="ARBA" id="ARBA00022801"/>
    </source>
</evidence>
<feature type="active site" description="Charge relay system" evidence="5">
    <location>
        <position position="285"/>
    </location>
</feature>
<evidence type="ECO:0000256" key="4">
    <source>
        <dbReference type="ARBA" id="ARBA00022825"/>
    </source>
</evidence>
<dbReference type="PROSITE" id="PS50835">
    <property type="entry name" value="IG_LIKE"/>
    <property type="match status" value="2"/>
</dbReference>
<dbReference type="InterPro" id="IPR022398">
    <property type="entry name" value="Peptidase_S8_His-AS"/>
</dbReference>